<protein>
    <submittedName>
        <fullName evidence="9">PAS domain-containing protein</fullName>
    </submittedName>
</protein>
<keyword evidence="10" id="KW-1185">Reference proteome</keyword>
<dbReference type="AlphaFoldDB" id="A0A7D5TCG6"/>
<feature type="domain" description="Methyl-accepting transducer" evidence="6">
    <location>
        <begin position="266"/>
        <end position="502"/>
    </location>
</feature>
<dbReference type="Pfam" id="PF08448">
    <property type="entry name" value="PAS_4"/>
    <property type="match status" value="1"/>
</dbReference>
<accession>A0A7D5TCG6</accession>
<dbReference type="InterPro" id="IPR004090">
    <property type="entry name" value="Chemotax_Me-accpt_rcpt"/>
</dbReference>
<organism evidence="9 10">
    <name type="scientific">Halosimplex pelagicum</name>
    <dbReference type="NCBI Taxonomy" id="869886"/>
    <lineage>
        <taxon>Archaea</taxon>
        <taxon>Methanobacteriati</taxon>
        <taxon>Methanobacteriota</taxon>
        <taxon>Stenosarchaea group</taxon>
        <taxon>Halobacteria</taxon>
        <taxon>Halobacteriales</taxon>
        <taxon>Haloarculaceae</taxon>
        <taxon>Halosimplex</taxon>
    </lineage>
</organism>
<dbReference type="PANTHER" id="PTHR32089:SF112">
    <property type="entry name" value="LYSOZYME-LIKE PROTEIN-RELATED"/>
    <property type="match status" value="1"/>
</dbReference>
<reference evidence="9 10" key="1">
    <citation type="submission" date="2020-07" db="EMBL/GenBank/DDBJ databases">
        <title>Halosimplex litoreum sp. nov. and Halosimplex rubrum sp. nov., isolated from different salt environments.</title>
        <authorList>
            <person name="Cui H."/>
        </authorList>
    </citation>
    <scope>NUCLEOTIDE SEQUENCE [LARGE SCALE GENOMIC DNA]</scope>
    <source>
        <strain evidence="9 10">R2</strain>
    </source>
</reference>
<dbReference type="PRINTS" id="PR00260">
    <property type="entry name" value="CHEMTRNSDUCR"/>
</dbReference>
<dbReference type="InterPro" id="IPR003660">
    <property type="entry name" value="HAMP_dom"/>
</dbReference>
<dbReference type="InterPro" id="IPR035965">
    <property type="entry name" value="PAS-like_dom_sf"/>
</dbReference>
<feature type="compositionally biased region" description="Basic and acidic residues" evidence="5">
    <location>
        <begin position="331"/>
        <end position="344"/>
    </location>
</feature>
<dbReference type="GO" id="GO:0004888">
    <property type="term" value="F:transmembrane signaling receptor activity"/>
    <property type="evidence" value="ECO:0007669"/>
    <property type="project" value="InterPro"/>
</dbReference>
<dbReference type="SUPFAM" id="SSF55785">
    <property type="entry name" value="PYP-like sensor domain (PAS domain)"/>
    <property type="match status" value="1"/>
</dbReference>
<feature type="compositionally biased region" description="Polar residues" evidence="5">
    <location>
        <begin position="29"/>
        <end position="66"/>
    </location>
</feature>
<dbReference type="SMART" id="SM00304">
    <property type="entry name" value="HAMP"/>
    <property type="match status" value="1"/>
</dbReference>
<evidence type="ECO:0000256" key="3">
    <source>
        <dbReference type="PROSITE-ProRule" id="PRU00284"/>
    </source>
</evidence>
<dbReference type="OrthoDB" id="116658at2157"/>
<dbReference type="GeneID" id="56083035"/>
<dbReference type="InterPro" id="IPR013656">
    <property type="entry name" value="PAS_4"/>
</dbReference>
<dbReference type="KEGG" id="hpel:HZS54_10560"/>
<gene>
    <name evidence="9" type="ORF">HZS54_10560</name>
</gene>
<keyword evidence="4" id="KW-0175">Coiled coil</keyword>
<dbReference type="PROSITE" id="PS50111">
    <property type="entry name" value="CHEMOTAXIS_TRANSDUC_2"/>
    <property type="match status" value="1"/>
</dbReference>
<dbReference type="EMBL" id="CP058909">
    <property type="protein sequence ID" value="QLH82035.1"/>
    <property type="molecule type" value="Genomic_DNA"/>
</dbReference>
<dbReference type="PANTHER" id="PTHR32089">
    <property type="entry name" value="METHYL-ACCEPTING CHEMOTAXIS PROTEIN MCPB"/>
    <property type="match status" value="1"/>
</dbReference>
<sequence length="540" mass="57931">MIELIYSKVREQRLISPLLKNKAEESTNSERSQAKSNAQNPVSTDGGTELSSKRGSNGTTGQSADTNIDFDDEKLLNGIGLPLFMLDASGSCIAWNESIEQLAGVAQTEVKRDTSIAEALYSTVSAEPTLAERVLQAPDHAHDASDVTVADGDLSVYETERRVSMPDGSDRHYECSARPLYQDGQLAGVLQTVQERTDEVRRHDTISSLVEELIATFEAIAAGDLEARAEFNQRTDAVDQELFAVIDEVNRMADQLESLAERVEAQTETLAELGEESAEAAARIDTHVAEQRDLLGSAGAEMEEFSANMEEVAASADEIAAAADDAQTAAEEGREAGERAREATDSVTETSDELVDTVQQLEASITDVETMLEVIDDVAEQTNLLALNASIESARAGTAGDGFGVVADEIKELAAETREHTEAIDESVGTIQSQAETATSAVEQSHSQVTQTSEQIDSALASLDEIAKAVDETAVGIREVADANDAQATAVQDVLGIIEDAREQADHVEDASDEIVVLVENQQSGIEELQERVRSLSQTE</sequence>
<evidence type="ECO:0000313" key="9">
    <source>
        <dbReference type="EMBL" id="QLH82035.1"/>
    </source>
</evidence>
<comment type="similarity">
    <text evidence="2">Belongs to the methyl-accepting chemotaxis (MCP) protein family.</text>
</comment>
<dbReference type="Pfam" id="PF00015">
    <property type="entry name" value="MCPsignal"/>
    <property type="match status" value="1"/>
</dbReference>
<evidence type="ECO:0000313" key="10">
    <source>
        <dbReference type="Proteomes" id="UP000509346"/>
    </source>
</evidence>
<dbReference type="InterPro" id="IPR000014">
    <property type="entry name" value="PAS"/>
</dbReference>
<feature type="domain" description="HAMP" evidence="8">
    <location>
        <begin position="204"/>
        <end position="261"/>
    </location>
</feature>
<dbReference type="GO" id="GO:0016020">
    <property type="term" value="C:membrane"/>
    <property type="evidence" value="ECO:0007669"/>
    <property type="project" value="InterPro"/>
</dbReference>
<evidence type="ECO:0000256" key="5">
    <source>
        <dbReference type="SAM" id="MobiDB-lite"/>
    </source>
</evidence>
<evidence type="ECO:0000259" key="7">
    <source>
        <dbReference type="PROSITE" id="PS50112"/>
    </source>
</evidence>
<name>A0A7D5TCG6_9EURY</name>
<evidence type="ECO:0000256" key="2">
    <source>
        <dbReference type="ARBA" id="ARBA00029447"/>
    </source>
</evidence>
<evidence type="ECO:0000256" key="1">
    <source>
        <dbReference type="ARBA" id="ARBA00023224"/>
    </source>
</evidence>
<dbReference type="GO" id="GO:0006935">
    <property type="term" value="P:chemotaxis"/>
    <property type="evidence" value="ECO:0007669"/>
    <property type="project" value="InterPro"/>
</dbReference>
<proteinExistence type="inferred from homology"/>
<dbReference type="Gene3D" id="3.30.450.20">
    <property type="entry name" value="PAS domain"/>
    <property type="match status" value="1"/>
</dbReference>
<feature type="domain" description="PAS" evidence="7">
    <location>
        <begin position="73"/>
        <end position="110"/>
    </location>
</feature>
<dbReference type="RefSeq" id="WP_179922503.1">
    <property type="nucleotide sequence ID" value="NZ_CP058909.1"/>
</dbReference>
<evidence type="ECO:0000259" key="6">
    <source>
        <dbReference type="PROSITE" id="PS50111"/>
    </source>
</evidence>
<feature type="coiled-coil region" evidence="4">
    <location>
        <begin position="246"/>
        <end position="276"/>
    </location>
</feature>
<dbReference type="PROSITE" id="PS50885">
    <property type="entry name" value="HAMP"/>
    <property type="match status" value="1"/>
</dbReference>
<evidence type="ECO:0000259" key="8">
    <source>
        <dbReference type="PROSITE" id="PS50885"/>
    </source>
</evidence>
<dbReference type="PROSITE" id="PS50112">
    <property type="entry name" value="PAS"/>
    <property type="match status" value="1"/>
</dbReference>
<keyword evidence="1 3" id="KW-0807">Transducer</keyword>
<feature type="region of interest" description="Disordered" evidence="5">
    <location>
        <begin position="20"/>
        <end position="67"/>
    </location>
</feature>
<feature type="region of interest" description="Disordered" evidence="5">
    <location>
        <begin position="323"/>
        <end position="352"/>
    </location>
</feature>
<dbReference type="Gene3D" id="1.10.287.950">
    <property type="entry name" value="Methyl-accepting chemotaxis protein"/>
    <property type="match status" value="1"/>
</dbReference>
<dbReference type="SMART" id="SM00283">
    <property type="entry name" value="MA"/>
    <property type="match status" value="1"/>
</dbReference>
<dbReference type="Proteomes" id="UP000509346">
    <property type="component" value="Chromosome"/>
</dbReference>
<evidence type="ECO:0000256" key="4">
    <source>
        <dbReference type="SAM" id="Coils"/>
    </source>
</evidence>
<dbReference type="GO" id="GO:0007165">
    <property type="term" value="P:signal transduction"/>
    <property type="evidence" value="ECO:0007669"/>
    <property type="project" value="UniProtKB-KW"/>
</dbReference>
<dbReference type="InterPro" id="IPR004089">
    <property type="entry name" value="MCPsignal_dom"/>
</dbReference>
<dbReference type="SUPFAM" id="SSF58104">
    <property type="entry name" value="Methyl-accepting chemotaxis protein (MCP) signaling domain"/>
    <property type="match status" value="1"/>
</dbReference>